<dbReference type="OrthoDB" id="9770600at2"/>
<feature type="transmembrane region" description="Helical" evidence="1">
    <location>
        <begin position="309"/>
        <end position="329"/>
    </location>
</feature>
<evidence type="ECO:0000313" key="3">
    <source>
        <dbReference type="Proteomes" id="UP000219494"/>
    </source>
</evidence>
<accession>A0A285QZ16</accession>
<dbReference type="AlphaFoldDB" id="A0A285QZ16"/>
<keyword evidence="1" id="KW-0472">Membrane</keyword>
<keyword evidence="1" id="KW-0812">Transmembrane</keyword>
<feature type="transmembrane region" description="Helical" evidence="1">
    <location>
        <begin position="140"/>
        <end position="162"/>
    </location>
</feature>
<sequence length="357" mass="37644">MYSEQDLIGAVQAGAISPQAAEALRAHVATLRQAPTVDEEQFRLLTGFNDIFVAIAAALLLAAVGWIGGSVWAPLAGVAVAAAAWSLAEYFTRQRRMALPSILLLIAFVGGVAGTFGGLIADNAESLGRWIEGLSENENVRVAAAGVIAAMVAAITAGAAWLHWRRFMVPITVAAGAVAVVGVVLSLVVGLVPPARDALLPLVLLAGVGMFAFAMRWDISDRERRTRRSDVAFWLHLAAAPMIAHSVFNLLGVFERTIGTGTALVVIALYIVFALVALAVDRRALLVSSLAYVLFALVSLFRTAGAVELSAALTGLVIGSALLLLSAFWHRMRVLVVGWTGSLQQKLPPVQQPMLPA</sequence>
<evidence type="ECO:0000313" key="2">
    <source>
        <dbReference type="EMBL" id="SOB87190.1"/>
    </source>
</evidence>
<reference evidence="2 3" key="1">
    <citation type="submission" date="2017-07" db="EMBL/GenBank/DDBJ databases">
        <authorList>
            <person name="Sun Z.S."/>
            <person name="Albrecht U."/>
            <person name="Echele G."/>
            <person name="Lee C.C."/>
        </authorList>
    </citation>
    <scope>NUCLEOTIDE SEQUENCE [LARGE SCALE GENOMIC DNA]</scope>
    <source>
        <strain evidence="2 3">CGMCC 1.12672</strain>
    </source>
</reference>
<feature type="transmembrane region" description="Helical" evidence="1">
    <location>
        <begin position="285"/>
        <end position="303"/>
    </location>
</feature>
<dbReference type="RefSeq" id="WP_097064108.1">
    <property type="nucleotide sequence ID" value="NZ_OBMI01000002.1"/>
</dbReference>
<feature type="transmembrane region" description="Helical" evidence="1">
    <location>
        <begin position="258"/>
        <end position="278"/>
    </location>
</feature>
<feature type="transmembrane region" description="Helical" evidence="1">
    <location>
        <begin position="51"/>
        <end position="67"/>
    </location>
</feature>
<feature type="transmembrane region" description="Helical" evidence="1">
    <location>
        <begin position="169"/>
        <end position="192"/>
    </location>
</feature>
<keyword evidence="3" id="KW-1185">Reference proteome</keyword>
<proteinExistence type="predicted"/>
<gene>
    <name evidence="2" type="ORF">SAMN06297144_2314</name>
</gene>
<protein>
    <recommendedName>
        <fullName evidence="4">DUF2157 domain-containing protein</fullName>
    </recommendedName>
</protein>
<keyword evidence="1" id="KW-1133">Transmembrane helix</keyword>
<dbReference type="EMBL" id="OBMI01000002">
    <property type="protein sequence ID" value="SOB87190.1"/>
    <property type="molecule type" value="Genomic_DNA"/>
</dbReference>
<evidence type="ECO:0000256" key="1">
    <source>
        <dbReference type="SAM" id="Phobius"/>
    </source>
</evidence>
<feature type="transmembrane region" description="Helical" evidence="1">
    <location>
        <begin position="73"/>
        <end position="91"/>
    </location>
</feature>
<dbReference type="Proteomes" id="UP000219494">
    <property type="component" value="Unassembled WGS sequence"/>
</dbReference>
<feature type="transmembrane region" description="Helical" evidence="1">
    <location>
        <begin position="231"/>
        <end position="252"/>
    </location>
</feature>
<organism evidence="2 3">
    <name type="scientific">Sphingomonas guangdongensis</name>
    <dbReference type="NCBI Taxonomy" id="1141890"/>
    <lineage>
        <taxon>Bacteria</taxon>
        <taxon>Pseudomonadati</taxon>
        <taxon>Pseudomonadota</taxon>
        <taxon>Alphaproteobacteria</taxon>
        <taxon>Sphingomonadales</taxon>
        <taxon>Sphingomonadaceae</taxon>
        <taxon>Sphingomonas</taxon>
    </lineage>
</organism>
<feature type="transmembrane region" description="Helical" evidence="1">
    <location>
        <begin position="198"/>
        <end position="219"/>
    </location>
</feature>
<name>A0A285QZ16_9SPHN</name>
<feature type="transmembrane region" description="Helical" evidence="1">
    <location>
        <begin position="98"/>
        <end position="120"/>
    </location>
</feature>
<evidence type="ECO:0008006" key="4">
    <source>
        <dbReference type="Google" id="ProtNLM"/>
    </source>
</evidence>